<gene>
    <name evidence="2" type="ORF">BOLC9T53286H</name>
</gene>
<dbReference type="EMBL" id="LR031875">
    <property type="protein sequence ID" value="VDD27963.1"/>
    <property type="molecule type" value="Genomic_DNA"/>
</dbReference>
<dbReference type="AlphaFoldDB" id="A0A3P6D9V2"/>
<protein>
    <submittedName>
        <fullName evidence="2">Uncharacterized protein</fullName>
    </submittedName>
</protein>
<evidence type="ECO:0000256" key="1">
    <source>
        <dbReference type="SAM" id="MobiDB-lite"/>
    </source>
</evidence>
<feature type="region of interest" description="Disordered" evidence="1">
    <location>
        <begin position="82"/>
        <end position="120"/>
    </location>
</feature>
<accession>A0A3P6D9V2</accession>
<proteinExistence type="predicted"/>
<feature type="compositionally biased region" description="Basic and acidic residues" evidence="1">
    <location>
        <begin position="99"/>
        <end position="111"/>
    </location>
</feature>
<evidence type="ECO:0000313" key="2">
    <source>
        <dbReference type="EMBL" id="VDD27963.1"/>
    </source>
</evidence>
<sequence length="120" mass="13600">MVLLLSLLHSDSCRNLGLSSNPVTSNVMLQPGSSSEGMIKVWFCRNFQSSSIADVSQNAHALLKARFEQALESQKLNIKKTEQQLRRTGWRQRSSMQSTKKEGSTYKDQNRVVKIVTRRS</sequence>
<organism evidence="2">
    <name type="scientific">Brassica oleracea</name>
    <name type="common">Wild cabbage</name>
    <dbReference type="NCBI Taxonomy" id="3712"/>
    <lineage>
        <taxon>Eukaryota</taxon>
        <taxon>Viridiplantae</taxon>
        <taxon>Streptophyta</taxon>
        <taxon>Embryophyta</taxon>
        <taxon>Tracheophyta</taxon>
        <taxon>Spermatophyta</taxon>
        <taxon>Magnoliopsida</taxon>
        <taxon>eudicotyledons</taxon>
        <taxon>Gunneridae</taxon>
        <taxon>Pentapetalae</taxon>
        <taxon>rosids</taxon>
        <taxon>malvids</taxon>
        <taxon>Brassicales</taxon>
        <taxon>Brassicaceae</taxon>
        <taxon>Brassiceae</taxon>
        <taxon>Brassica</taxon>
    </lineage>
</organism>
<reference evidence="2" key="1">
    <citation type="submission" date="2018-11" db="EMBL/GenBank/DDBJ databases">
        <authorList>
            <consortium name="Genoscope - CEA"/>
            <person name="William W."/>
        </authorList>
    </citation>
    <scope>NUCLEOTIDE SEQUENCE</scope>
</reference>
<name>A0A3P6D9V2_BRAOL</name>